<organism evidence="1 2">
    <name type="scientific">Tropilaelaps mercedesae</name>
    <dbReference type="NCBI Taxonomy" id="418985"/>
    <lineage>
        <taxon>Eukaryota</taxon>
        <taxon>Metazoa</taxon>
        <taxon>Ecdysozoa</taxon>
        <taxon>Arthropoda</taxon>
        <taxon>Chelicerata</taxon>
        <taxon>Arachnida</taxon>
        <taxon>Acari</taxon>
        <taxon>Parasitiformes</taxon>
        <taxon>Mesostigmata</taxon>
        <taxon>Gamasina</taxon>
        <taxon>Dermanyssoidea</taxon>
        <taxon>Laelapidae</taxon>
        <taxon>Tropilaelaps</taxon>
    </lineage>
</organism>
<sequence length="85" mass="9750">SAVDEPVEQRSTNCRYLITEVIISVEPSTGFASHWIVYKSAVARHYRKLHTTRKSTTPFGCSVKRTTLAWFHHVPLQDRLYTSVS</sequence>
<evidence type="ECO:0000313" key="2">
    <source>
        <dbReference type="Proteomes" id="UP000192247"/>
    </source>
</evidence>
<feature type="non-terminal residue" evidence="1">
    <location>
        <position position="1"/>
    </location>
</feature>
<accession>A0A1V9X222</accession>
<proteinExistence type="predicted"/>
<keyword evidence="2" id="KW-1185">Reference proteome</keyword>
<protein>
    <submittedName>
        <fullName evidence="1">Uncharacterized protein</fullName>
    </submittedName>
</protein>
<dbReference type="AlphaFoldDB" id="A0A1V9X222"/>
<comment type="caution">
    <text evidence="1">The sequence shown here is derived from an EMBL/GenBank/DDBJ whole genome shotgun (WGS) entry which is preliminary data.</text>
</comment>
<evidence type="ECO:0000313" key="1">
    <source>
        <dbReference type="EMBL" id="OQR67517.1"/>
    </source>
</evidence>
<name>A0A1V9X222_9ACAR</name>
<dbReference type="Proteomes" id="UP000192247">
    <property type="component" value="Unassembled WGS sequence"/>
</dbReference>
<dbReference type="EMBL" id="MNPL01028511">
    <property type="protein sequence ID" value="OQR67517.1"/>
    <property type="molecule type" value="Genomic_DNA"/>
</dbReference>
<reference evidence="1 2" key="1">
    <citation type="journal article" date="2017" name="Gigascience">
        <title>Draft genome of the honey bee ectoparasitic mite, Tropilaelaps mercedesae, is shaped by the parasitic life history.</title>
        <authorList>
            <person name="Dong X."/>
            <person name="Armstrong S.D."/>
            <person name="Xia D."/>
            <person name="Makepeace B.L."/>
            <person name="Darby A.C."/>
            <person name="Kadowaki T."/>
        </authorList>
    </citation>
    <scope>NUCLEOTIDE SEQUENCE [LARGE SCALE GENOMIC DNA]</scope>
    <source>
        <strain evidence="1">Wuxi-XJTLU</strain>
    </source>
</reference>
<gene>
    <name evidence="1" type="ORF">BIW11_13478</name>
</gene>